<dbReference type="SUPFAM" id="SSF53649">
    <property type="entry name" value="Alkaline phosphatase-like"/>
    <property type="match status" value="1"/>
</dbReference>
<sequence>MTKPPNIVVIFSDQHRADAMGCAGSAFVQTPNLDRLAAEGVRFQNAYTPWPVCTPARATMWTGVYPHAHQIIDNVYGIDNAFQSVGAVKRTVFDQLQDAGYLTAHFGKWHLGEGHPPFFDIWEESFNSRVGHWVGGRLDGQYRPTLQTDACIGFLRDQAQADSDQPFVMVQSYYPPHDPFTAPARFYEPYRHKGVPFAGYYAAVTALDHEIGRILATLESTGLRENTVVLYYSDHGETFRYRAEGEHKFVCTDDSIRIPMLISWPGTIAAGAVRSDLVGLQDLTPTLLDFAGAPPLDQCHGHSLKPLLDGIPAPDWRRGFYVQNITHVSALHQRAWLSEGWKLIASDDGNHELYNRHADPEEELNLFITPRSDPGFDRYTHYPSYRPVIETMLRDAREFAQRIDDAEGFAILEMAA</sequence>
<dbReference type="Pfam" id="PF00884">
    <property type="entry name" value="Sulfatase"/>
    <property type="match status" value="1"/>
</dbReference>
<evidence type="ECO:0000256" key="2">
    <source>
        <dbReference type="ARBA" id="ARBA00022723"/>
    </source>
</evidence>
<dbReference type="STRING" id="1387277.SAMN06295998_1015"/>
<dbReference type="InterPro" id="IPR000917">
    <property type="entry name" value="Sulfatase_N"/>
</dbReference>
<organism evidence="6 7">
    <name type="scientific">Primorskyibacter flagellatus</name>
    <dbReference type="NCBI Taxonomy" id="1387277"/>
    <lineage>
        <taxon>Bacteria</taxon>
        <taxon>Pseudomonadati</taxon>
        <taxon>Pseudomonadota</taxon>
        <taxon>Alphaproteobacteria</taxon>
        <taxon>Rhodobacterales</taxon>
        <taxon>Roseobacteraceae</taxon>
        <taxon>Primorskyibacter</taxon>
    </lineage>
</organism>
<comment type="similarity">
    <text evidence="1">Belongs to the sulfatase family.</text>
</comment>
<evidence type="ECO:0000256" key="1">
    <source>
        <dbReference type="ARBA" id="ARBA00008779"/>
    </source>
</evidence>
<dbReference type="InterPro" id="IPR017850">
    <property type="entry name" value="Alkaline_phosphatase_core_sf"/>
</dbReference>
<feature type="domain" description="Sulfatase N-terminal" evidence="5">
    <location>
        <begin position="5"/>
        <end position="292"/>
    </location>
</feature>
<accession>A0A1W1YUC4</accession>
<name>A0A1W1YUC4_9RHOB</name>
<protein>
    <submittedName>
        <fullName evidence="6">Choline-sulfatase</fullName>
    </submittedName>
</protein>
<dbReference type="Gene3D" id="3.40.720.10">
    <property type="entry name" value="Alkaline Phosphatase, subunit A"/>
    <property type="match status" value="2"/>
</dbReference>
<dbReference type="PANTHER" id="PTHR42693">
    <property type="entry name" value="ARYLSULFATASE FAMILY MEMBER"/>
    <property type="match status" value="1"/>
</dbReference>
<keyword evidence="7" id="KW-1185">Reference proteome</keyword>
<dbReference type="Proteomes" id="UP000192330">
    <property type="component" value="Unassembled WGS sequence"/>
</dbReference>
<dbReference type="InterPro" id="IPR024607">
    <property type="entry name" value="Sulfatase_CS"/>
</dbReference>
<evidence type="ECO:0000256" key="3">
    <source>
        <dbReference type="ARBA" id="ARBA00022801"/>
    </source>
</evidence>
<evidence type="ECO:0000313" key="7">
    <source>
        <dbReference type="Proteomes" id="UP000192330"/>
    </source>
</evidence>
<keyword evidence="3" id="KW-0378">Hydrolase</keyword>
<dbReference type="InterPro" id="IPR050738">
    <property type="entry name" value="Sulfatase"/>
</dbReference>
<keyword evidence="4" id="KW-0106">Calcium</keyword>
<dbReference type="AlphaFoldDB" id="A0A1W1YUC4"/>
<dbReference type="PANTHER" id="PTHR42693:SF53">
    <property type="entry name" value="ENDO-4-O-SULFATASE"/>
    <property type="match status" value="1"/>
</dbReference>
<reference evidence="6 7" key="1">
    <citation type="submission" date="2017-04" db="EMBL/GenBank/DDBJ databases">
        <authorList>
            <person name="Afonso C.L."/>
            <person name="Miller P.J."/>
            <person name="Scott M.A."/>
            <person name="Spackman E."/>
            <person name="Goraichik I."/>
            <person name="Dimitrov K.M."/>
            <person name="Suarez D.L."/>
            <person name="Swayne D.E."/>
        </authorList>
    </citation>
    <scope>NUCLEOTIDE SEQUENCE [LARGE SCALE GENOMIC DNA]</scope>
    <source>
        <strain evidence="6 7">CGMCC 1.12644</strain>
    </source>
</reference>
<evidence type="ECO:0000313" key="6">
    <source>
        <dbReference type="EMBL" id="SMC39805.1"/>
    </source>
</evidence>
<dbReference type="PROSITE" id="PS00523">
    <property type="entry name" value="SULFATASE_1"/>
    <property type="match status" value="1"/>
</dbReference>
<gene>
    <name evidence="6" type="ORF">SAMN06295998_1015</name>
</gene>
<dbReference type="GO" id="GO:0046872">
    <property type="term" value="F:metal ion binding"/>
    <property type="evidence" value="ECO:0007669"/>
    <property type="project" value="UniProtKB-KW"/>
</dbReference>
<keyword evidence="2" id="KW-0479">Metal-binding</keyword>
<evidence type="ECO:0000256" key="4">
    <source>
        <dbReference type="ARBA" id="ARBA00022837"/>
    </source>
</evidence>
<evidence type="ECO:0000259" key="5">
    <source>
        <dbReference type="Pfam" id="PF00884"/>
    </source>
</evidence>
<dbReference type="GO" id="GO:0004065">
    <property type="term" value="F:arylsulfatase activity"/>
    <property type="evidence" value="ECO:0007669"/>
    <property type="project" value="TreeGrafter"/>
</dbReference>
<dbReference type="EMBL" id="FWYD01000001">
    <property type="protein sequence ID" value="SMC39805.1"/>
    <property type="molecule type" value="Genomic_DNA"/>
</dbReference>
<proteinExistence type="inferred from homology"/>
<dbReference type="RefSeq" id="WP_179141393.1">
    <property type="nucleotide sequence ID" value="NZ_FWYD01000001.1"/>
</dbReference>